<keyword evidence="2" id="KW-1185">Reference proteome</keyword>
<evidence type="ECO:0000313" key="1">
    <source>
        <dbReference type="EMBL" id="CAG8818285.1"/>
    </source>
</evidence>
<accession>A0A9N9PHY5</accession>
<gene>
    <name evidence="1" type="ORF">CPELLU_LOCUS19423</name>
</gene>
<dbReference type="OrthoDB" id="2360021at2759"/>
<feature type="non-terminal residue" evidence="1">
    <location>
        <position position="236"/>
    </location>
</feature>
<dbReference type="AlphaFoldDB" id="A0A9N9PHY5"/>
<reference evidence="1" key="1">
    <citation type="submission" date="2021-06" db="EMBL/GenBank/DDBJ databases">
        <authorList>
            <person name="Kallberg Y."/>
            <person name="Tangrot J."/>
            <person name="Rosling A."/>
        </authorList>
    </citation>
    <scope>NUCLEOTIDE SEQUENCE</scope>
    <source>
        <strain evidence="1">FL966</strain>
    </source>
</reference>
<proteinExistence type="predicted"/>
<dbReference type="Proteomes" id="UP000789759">
    <property type="component" value="Unassembled WGS sequence"/>
</dbReference>
<dbReference type="EMBL" id="CAJVQA010046514">
    <property type="protein sequence ID" value="CAG8818285.1"/>
    <property type="molecule type" value="Genomic_DNA"/>
</dbReference>
<name>A0A9N9PHY5_9GLOM</name>
<evidence type="ECO:0000313" key="2">
    <source>
        <dbReference type="Proteomes" id="UP000789759"/>
    </source>
</evidence>
<organism evidence="1 2">
    <name type="scientific">Cetraspora pellucida</name>
    <dbReference type="NCBI Taxonomy" id="1433469"/>
    <lineage>
        <taxon>Eukaryota</taxon>
        <taxon>Fungi</taxon>
        <taxon>Fungi incertae sedis</taxon>
        <taxon>Mucoromycota</taxon>
        <taxon>Glomeromycotina</taxon>
        <taxon>Glomeromycetes</taxon>
        <taxon>Diversisporales</taxon>
        <taxon>Gigasporaceae</taxon>
        <taxon>Cetraspora</taxon>
    </lineage>
</organism>
<dbReference type="SUPFAM" id="SSF58100">
    <property type="entry name" value="Bacterial hemolysins"/>
    <property type="match status" value="1"/>
</dbReference>
<sequence>MSENQVILDEQLEKLDDGLKVLSKNLRLACSSLRSICVDNTVFLEGFVNFRRKVLKYAFVYSKVIFPYIKEMASEIQNYMENYAVLSFEEFRDDINFLAEDISEKRKLFVTTLAFHVAIQEDFEREKNEADNILKKLENETPLSIERLMKLVESLIMSIQHFVNALKSIAQSFITLEDELKNIIDHYERENDYSNYYNKCRGKAKSIIDNCLVFFYEIPNCEADLAAITFSNNDDY</sequence>
<protein>
    <submittedName>
        <fullName evidence="1">9921_t:CDS:1</fullName>
    </submittedName>
</protein>
<comment type="caution">
    <text evidence="1">The sequence shown here is derived from an EMBL/GenBank/DDBJ whole genome shotgun (WGS) entry which is preliminary data.</text>
</comment>